<dbReference type="InterPro" id="IPR050997">
    <property type="entry name" value="MAPEG"/>
</dbReference>
<sequence>MPAARSKSPARKSPSKAKKIDSESDGEAVPAAPAARGPSSTMIVKFAIFSILLAVLIDHFGLEAKAEGLLNLKTAKRQAAFVGFAVWLTGLVMADAMLAVARARMSIGLQYPAVYAAGDDAESARFNRIQRAHQNTLENIAMHFATLYCAYQRAPVIAALGGIGFALGRKMFHDGYAVSVSSRQDGAPIRYLSMFVLQGFAALGWIEVLAPGVLFFRQYLP</sequence>
<protein>
    <recommendedName>
        <fullName evidence="8">MAPEG family protein</fullName>
    </recommendedName>
</protein>
<evidence type="ECO:0000256" key="6">
    <source>
        <dbReference type="SAM" id="Phobius"/>
    </source>
</evidence>
<evidence type="ECO:0000256" key="1">
    <source>
        <dbReference type="ARBA" id="ARBA00004141"/>
    </source>
</evidence>
<keyword evidence="2 6" id="KW-0812">Transmembrane</keyword>
<evidence type="ECO:0008006" key="8">
    <source>
        <dbReference type="Google" id="ProtNLM"/>
    </source>
</evidence>
<proteinExistence type="predicted"/>
<dbReference type="GO" id="GO:0006691">
    <property type="term" value="P:leukotriene metabolic process"/>
    <property type="evidence" value="ECO:0007669"/>
    <property type="project" value="UniProtKB-ARBA"/>
</dbReference>
<reference evidence="7" key="1">
    <citation type="submission" date="2021-01" db="EMBL/GenBank/DDBJ databases">
        <authorList>
            <person name="Corre E."/>
            <person name="Pelletier E."/>
            <person name="Niang G."/>
            <person name="Scheremetjew M."/>
            <person name="Finn R."/>
            <person name="Kale V."/>
            <person name="Holt S."/>
            <person name="Cochrane G."/>
            <person name="Meng A."/>
            <person name="Brown T."/>
            <person name="Cohen L."/>
        </authorList>
    </citation>
    <scope>NUCLEOTIDE SEQUENCE</scope>
    <source>
        <strain evidence="7">ATCC 50979</strain>
    </source>
</reference>
<feature type="transmembrane region" description="Helical" evidence="6">
    <location>
        <begin position="191"/>
        <end position="216"/>
    </location>
</feature>
<feature type="transmembrane region" description="Helical" evidence="6">
    <location>
        <begin position="42"/>
        <end position="60"/>
    </location>
</feature>
<evidence type="ECO:0000313" key="7">
    <source>
        <dbReference type="EMBL" id="CAD9307382.1"/>
    </source>
</evidence>
<evidence type="ECO:0000256" key="5">
    <source>
        <dbReference type="SAM" id="MobiDB-lite"/>
    </source>
</evidence>
<dbReference type="GO" id="GO:0005635">
    <property type="term" value="C:nuclear envelope"/>
    <property type="evidence" value="ECO:0007669"/>
    <property type="project" value="TreeGrafter"/>
</dbReference>
<dbReference type="PANTHER" id="PTHR10250:SF26">
    <property type="entry name" value="GLUTATHIONE S-TRANSFERASE 3, MITOCHONDRIAL"/>
    <property type="match status" value="1"/>
</dbReference>
<evidence type="ECO:0000256" key="3">
    <source>
        <dbReference type="ARBA" id="ARBA00022989"/>
    </source>
</evidence>
<evidence type="ECO:0000256" key="2">
    <source>
        <dbReference type="ARBA" id="ARBA00022692"/>
    </source>
</evidence>
<comment type="subcellular location">
    <subcellularLocation>
        <location evidence="1">Membrane</location>
        <topology evidence="1">Multi-pass membrane protein</topology>
    </subcellularLocation>
</comment>
<organism evidence="7">
    <name type="scientific">Sexangularia sp. CB-2014</name>
    <dbReference type="NCBI Taxonomy" id="1486929"/>
    <lineage>
        <taxon>Eukaryota</taxon>
        <taxon>Amoebozoa</taxon>
        <taxon>Tubulinea</taxon>
        <taxon>Elardia</taxon>
        <taxon>Arcellinida</taxon>
        <taxon>Arcellinida incertae sedis</taxon>
        <taxon>Sexangularia</taxon>
    </lineage>
</organism>
<dbReference type="Pfam" id="PF01124">
    <property type="entry name" value="MAPEG"/>
    <property type="match status" value="1"/>
</dbReference>
<dbReference type="Gene3D" id="1.20.120.550">
    <property type="entry name" value="Membrane associated eicosanoid/glutathione metabolism-like domain"/>
    <property type="match status" value="1"/>
</dbReference>
<dbReference type="GO" id="GO:0005783">
    <property type="term" value="C:endoplasmic reticulum"/>
    <property type="evidence" value="ECO:0007669"/>
    <property type="project" value="TreeGrafter"/>
</dbReference>
<dbReference type="GO" id="GO:0004602">
    <property type="term" value="F:glutathione peroxidase activity"/>
    <property type="evidence" value="ECO:0007669"/>
    <property type="project" value="TreeGrafter"/>
</dbReference>
<dbReference type="SUPFAM" id="SSF161084">
    <property type="entry name" value="MAPEG domain-like"/>
    <property type="match status" value="1"/>
</dbReference>
<name>A0A7S1VRL3_9EUKA</name>
<dbReference type="EMBL" id="HBGL01014532">
    <property type="protein sequence ID" value="CAD9307382.1"/>
    <property type="molecule type" value="Transcribed_RNA"/>
</dbReference>
<keyword evidence="3 6" id="KW-1133">Transmembrane helix</keyword>
<evidence type="ECO:0000256" key="4">
    <source>
        <dbReference type="ARBA" id="ARBA00023136"/>
    </source>
</evidence>
<keyword evidence="4 6" id="KW-0472">Membrane</keyword>
<dbReference type="AlphaFoldDB" id="A0A7S1VRL3"/>
<feature type="transmembrane region" description="Helical" evidence="6">
    <location>
        <begin position="80"/>
        <end position="101"/>
    </location>
</feature>
<feature type="region of interest" description="Disordered" evidence="5">
    <location>
        <begin position="1"/>
        <end position="35"/>
    </location>
</feature>
<feature type="compositionally biased region" description="Basic residues" evidence="5">
    <location>
        <begin position="8"/>
        <end position="17"/>
    </location>
</feature>
<dbReference type="InterPro" id="IPR023352">
    <property type="entry name" value="MAPEG-like_dom_sf"/>
</dbReference>
<dbReference type="InterPro" id="IPR001129">
    <property type="entry name" value="Membr-assoc_MAPEG"/>
</dbReference>
<gene>
    <name evidence="7" type="ORF">SSP0437_LOCUS11363</name>
</gene>
<accession>A0A7S1VRL3</accession>
<dbReference type="GO" id="GO:0004364">
    <property type="term" value="F:glutathione transferase activity"/>
    <property type="evidence" value="ECO:0007669"/>
    <property type="project" value="TreeGrafter"/>
</dbReference>
<dbReference type="PANTHER" id="PTHR10250">
    <property type="entry name" value="MICROSOMAL GLUTATHIONE S-TRANSFERASE"/>
    <property type="match status" value="1"/>
</dbReference>
<dbReference type="GO" id="GO:0016020">
    <property type="term" value="C:membrane"/>
    <property type="evidence" value="ECO:0007669"/>
    <property type="project" value="UniProtKB-SubCell"/>
</dbReference>